<keyword evidence="9" id="KW-0732">Signal</keyword>
<evidence type="ECO:0000256" key="3">
    <source>
        <dbReference type="ARBA" id="ARBA00006206"/>
    </source>
</evidence>
<proteinExistence type="inferred from homology"/>
<dbReference type="InterPro" id="IPR015443">
    <property type="entry name" value="Aldose_1-epimerase"/>
</dbReference>
<accession>A0ABU3TS31</accession>
<dbReference type="Gene3D" id="2.70.98.10">
    <property type="match status" value="1"/>
</dbReference>
<evidence type="ECO:0000256" key="7">
    <source>
        <dbReference type="ARBA" id="ARBA00023277"/>
    </source>
</evidence>
<dbReference type="EMBL" id="JAVNWW010000002">
    <property type="protein sequence ID" value="MDU0808685.1"/>
    <property type="molecule type" value="Genomic_DNA"/>
</dbReference>
<evidence type="ECO:0000256" key="1">
    <source>
        <dbReference type="ARBA" id="ARBA00001913"/>
    </source>
</evidence>
<protein>
    <recommendedName>
        <fullName evidence="8">Aldose 1-epimerase</fullName>
        <ecNumber evidence="8">5.1.3.3</ecNumber>
    </recommendedName>
</protein>
<evidence type="ECO:0000256" key="8">
    <source>
        <dbReference type="PIRNR" id="PIRNR005096"/>
    </source>
</evidence>
<dbReference type="RefSeq" id="WP_315574713.1">
    <property type="nucleotide sequence ID" value="NZ_JARDXH010000001.1"/>
</dbReference>
<gene>
    <name evidence="10" type="ORF">PQG45_06535</name>
</gene>
<keyword evidence="11" id="KW-1185">Reference proteome</keyword>
<evidence type="ECO:0000256" key="2">
    <source>
        <dbReference type="ARBA" id="ARBA00005028"/>
    </source>
</evidence>
<dbReference type="InterPro" id="IPR011013">
    <property type="entry name" value="Gal_mutarotase_sf_dom"/>
</dbReference>
<dbReference type="InterPro" id="IPR014718">
    <property type="entry name" value="GH-type_carb-bd"/>
</dbReference>
<organism evidence="10 11">
    <name type="scientific">Aquirufa regiilacus</name>
    <dbReference type="NCBI Taxonomy" id="3024868"/>
    <lineage>
        <taxon>Bacteria</taxon>
        <taxon>Pseudomonadati</taxon>
        <taxon>Bacteroidota</taxon>
        <taxon>Cytophagia</taxon>
        <taxon>Cytophagales</taxon>
        <taxon>Flectobacillaceae</taxon>
        <taxon>Aquirufa</taxon>
    </lineage>
</organism>
<name>A0ABU3TS31_9BACT</name>
<dbReference type="CDD" id="cd09019">
    <property type="entry name" value="galactose_mutarotase_like"/>
    <property type="match status" value="1"/>
</dbReference>
<comment type="catalytic activity">
    <reaction evidence="8">
        <text>alpha-D-glucose = beta-D-glucose</text>
        <dbReference type="Rhea" id="RHEA:10264"/>
        <dbReference type="ChEBI" id="CHEBI:15903"/>
        <dbReference type="ChEBI" id="CHEBI:17925"/>
        <dbReference type="EC" id="5.1.3.3"/>
    </reaction>
</comment>
<sequence>MKKTVFRLATAFFACSFFMGMAQTKSLKTNMLISEKPFGQTTSNEPVILYTLKNTQGMEVQIMNYGAIITKIIVPDKNEVMEDVVLGFDQVADYINDSPYFGAVVGRYGNRIAAGKFSLDGKSYTLAAQNNGQHLHGGLKGFDKQVWRTVSKNGASLTLAYLSKDGEEGFPGNLEVQVTYTLGDDNALSMDYVAKTDQATVLNICNHSYFNLSGNVKRDVLDHKIQLNAPFFIPVDKVLIPTGEVKSVKGGPFDFTSAKKIGLDINAQDEQITLGGGYDHCYAFDKAPGAYGKIARVEDPTSGRVMEVFTTEPGVQFYTGNNLDGHLIGKYGAVYNKRTGFCLETQHYPDSPNKPNFPSTVLRPGETYTSKTVYQFSVQ</sequence>
<keyword evidence="6 8" id="KW-0413">Isomerase</keyword>
<evidence type="ECO:0000256" key="6">
    <source>
        <dbReference type="ARBA" id="ARBA00023235"/>
    </source>
</evidence>
<keyword evidence="5" id="KW-0106">Calcium</keyword>
<keyword evidence="7 8" id="KW-0119">Carbohydrate metabolism</keyword>
<dbReference type="InterPro" id="IPR047215">
    <property type="entry name" value="Galactose_mutarotase-like"/>
</dbReference>
<evidence type="ECO:0000313" key="11">
    <source>
        <dbReference type="Proteomes" id="UP001249959"/>
    </source>
</evidence>
<dbReference type="Pfam" id="PF01263">
    <property type="entry name" value="Aldose_epim"/>
    <property type="match status" value="1"/>
</dbReference>
<dbReference type="PANTHER" id="PTHR10091">
    <property type="entry name" value="ALDOSE-1-EPIMERASE"/>
    <property type="match status" value="1"/>
</dbReference>
<comment type="caution">
    <text evidence="10">The sequence shown here is derived from an EMBL/GenBank/DDBJ whole genome shotgun (WGS) entry which is preliminary data.</text>
</comment>
<evidence type="ECO:0000256" key="5">
    <source>
        <dbReference type="ARBA" id="ARBA00022837"/>
    </source>
</evidence>
<reference evidence="10 11" key="1">
    <citation type="submission" date="2023-09" db="EMBL/GenBank/DDBJ databases">
        <title>Aquirufa genomes.</title>
        <authorList>
            <person name="Pitt A."/>
        </authorList>
    </citation>
    <scope>NUCLEOTIDE SEQUENCE [LARGE SCALE GENOMIC DNA]</scope>
    <source>
        <strain evidence="10 11">LEOWEIH-7C</strain>
    </source>
</reference>
<dbReference type="GO" id="GO:0016853">
    <property type="term" value="F:isomerase activity"/>
    <property type="evidence" value="ECO:0007669"/>
    <property type="project" value="UniProtKB-KW"/>
</dbReference>
<feature type="signal peptide" evidence="9">
    <location>
        <begin position="1"/>
        <end position="22"/>
    </location>
</feature>
<comment type="cofactor">
    <cofactor evidence="1">
        <name>Ca(2+)</name>
        <dbReference type="ChEBI" id="CHEBI:29108"/>
    </cofactor>
</comment>
<evidence type="ECO:0000256" key="4">
    <source>
        <dbReference type="ARBA" id="ARBA00011245"/>
    </source>
</evidence>
<comment type="similarity">
    <text evidence="3 8">Belongs to the aldose epimerase family.</text>
</comment>
<comment type="pathway">
    <text evidence="2 8">Carbohydrate metabolism; hexose metabolism.</text>
</comment>
<feature type="chain" id="PRO_5045646937" description="Aldose 1-epimerase" evidence="9">
    <location>
        <begin position="23"/>
        <end position="379"/>
    </location>
</feature>
<evidence type="ECO:0000313" key="10">
    <source>
        <dbReference type="EMBL" id="MDU0808685.1"/>
    </source>
</evidence>
<dbReference type="NCBIfam" id="NF008277">
    <property type="entry name" value="PRK11055.1"/>
    <property type="match status" value="1"/>
</dbReference>
<dbReference type="InterPro" id="IPR008183">
    <property type="entry name" value="Aldose_1/G6P_1-epimerase"/>
</dbReference>
<dbReference type="SUPFAM" id="SSF74650">
    <property type="entry name" value="Galactose mutarotase-like"/>
    <property type="match status" value="1"/>
</dbReference>
<dbReference type="Proteomes" id="UP001249959">
    <property type="component" value="Unassembled WGS sequence"/>
</dbReference>
<dbReference type="PIRSF" id="PIRSF005096">
    <property type="entry name" value="GALM"/>
    <property type="match status" value="1"/>
</dbReference>
<dbReference type="EC" id="5.1.3.3" evidence="8"/>
<evidence type="ECO:0000256" key="9">
    <source>
        <dbReference type="SAM" id="SignalP"/>
    </source>
</evidence>
<dbReference type="PANTHER" id="PTHR10091:SF0">
    <property type="entry name" value="GALACTOSE MUTAROTASE"/>
    <property type="match status" value="1"/>
</dbReference>
<comment type="subunit">
    <text evidence="4">Monomer.</text>
</comment>